<dbReference type="PANTHER" id="PTHR23026:SF123">
    <property type="entry name" value="NAD(P)H NITROREDUCTASE RV3131-RELATED"/>
    <property type="match status" value="1"/>
</dbReference>
<protein>
    <submittedName>
        <fullName evidence="2">Nitroreductase family protein</fullName>
    </submittedName>
</protein>
<dbReference type="Gene3D" id="3.40.109.10">
    <property type="entry name" value="NADH Oxidase"/>
    <property type="match status" value="1"/>
</dbReference>
<sequence>MMNPVMQRCSCREYAETAVPEELLRQLAAAGMQAPSAKNERPWEFLIVCSDEGKQKLAQASPYAKMCTNASAVIVVLADEARISENSPWWVQDVSACTENILIRATELGLGAVWLGMYPRQDRVDAIRKAFALPDRYVPFAAVPVGYPKKPLCPQDRFDETRIRWVR</sequence>
<dbReference type="EMBL" id="JBBMFF010000184">
    <property type="protein sequence ID" value="MEQ2510758.1"/>
    <property type="molecule type" value="Genomic_DNA"/>
</dbReference>
<gene>
    <name evidence="2" type="ORF">WMO66_05770</name>
</gene>
<evidence type="ECO:0000313" key="3">
    <source>
        <dbReference type="Proteomes" id="UP001491552"/>
    </source>
</evidence>
<dbReference type="CDD" id="cd02150">
    <property type="entry name" value="nitroreductase"/>
    <property type="match status" value="1"/>
</dbReference>
<name>A0ABV1G5S1_9FIRM</name>
<dbReference type="SUPFAM" id="SSF55469">
    <property type="entry name" value="FMN-dependent nitroreductase-like"/>
    <property type="match status" value="1"/>
</dbReference>
<dbReference type="Pfam" id="PF00881">
    <property type="entry name" value="Nitroreductase"/>
    <property type="match status" value="2"/>
</dbReference>
<dbReference type="RefSeq" id="WP_349135440.1">
    <property type="nucleotide sequence ID" value="NZ_JBBMFF010000184.1"/>
</dbReference>
<dbReference type="InterPro" id="IPR029479">
    <property type="entry name" value="Nitroreductase"/>
</dbReference>
<accession>A0ABV1G5S1</accession>
<dbReference type="PANTHER" id="PTHR23026">
    <property type="entry name" value="NADPH NITROREDUCTASE"/>
    <property type="match status" value="1"/>
</dbReference>
<dbReference type="Proteomes" id="UP001491552">
    <property type="component" value="Unassembled WGS sequence"/>
</dbReference>
<keyword evidence="3" id="KW-1185">Reference proteome</keyword>
<feature type="domain" description="Nitroreductase" evidence="1">
    <location>
        <begin position="5"/>
        <end position="60"/>
    </location>
</feature>
<organism evidence="2 3">
    <name type="scientific">Faecousia intestinalis</name>
    <dbReference type="NCBI Taxonomy" id="3133167"/>
    <lineage>
        <taxon>Bacteria</taxon>
        <taxon>Bacillati</taxon>
        <taxon>Bacillota</taxon>
        <taxon>Clostridia</taxon>
        <taxon>Eubacteriales</taxon>
        <taxon>Oscillospiraceae</taxon>
        <taxon>Faecousia</taxon>
    </lineage>
</organism>
<evidence type="ECO:0000259" key="1">
    <source>
        <dbReference type="Pfam" id="PF00881"/>
    </source>
</evidence>
<reference evidence="2 3" key="1">
    <citation type="submission" date="2024-03" db="EMBL/GenBank/DDBJ databases">
        <title>Human intestinal bacterial collection.</title>
        <authorList>
            <person name="Pauvert C."/>
            <person name="Hitch T.C.A."/>
            <person name="Clavel T."/>
        </authorList>
    </citation>
    <scope>NUCLEOTIDE SEQUENCE [LARGE SCALE GENOMIC DNA]</scope>
    <source>
        <strain evidence="2 3">CLA-AA-H192</strain>
    </source>
</reference>
<feature type="domain" description="Nitroreductase" evidence="1">
    <location>
        <begin position="66"/>
        <end position="147"/>
    </location>
</feature>
<dbReference type="InterPro" id="IPR050627">
    <property type="entry name" value="Nitroreductase/BluB"/>
</dbReference>
<evidence type="ECO:0000313" key="2">
    <source>
        <dbReference type="EMBL" id="MEQ2510758.1"/>
    </source>
</evidence>
<comment type="caution">
    <text evidence="2">The sequence shown here is derived from an EMBL/GenBank/DDBJ whole genome shotgun (WGS) entry which is preliminary data.</text>
</comment>
<proteinExistence type="predicted"/>
<dbReference type="InterPro" id="IPR000415">
    <property type="entry name" value="Nitroreductase-like"/>
</dbReference>